<evidence type="ECO:0000256" key="1">
    <source>
        <dbReference type="SAM" id="MobiDB-lite"/>
    </source>
</evidence>
<feature type="compositionally biased region" description="Low complexity" evidence="1">
    <location>
        <begin position="77"/>
        <end position="89"/>
    </location>
</feature>
<feature type="region of interest" description="Disordered" evidence="1">
    <location>
        <begin position="1"/>
        <end position="20"/>
    </location>
</feature>
<reference evidence="2" key="1">
    <citation type="journal article" date="2019" name="Sci. Rep.">
        <title>Draft genome of Tanacetum cinerariifolium, the natural source of mosquito coil.</title>
        <authorList>
            <person name="Yamashiro T."/>
            <person name="Shiraishi A."/>
            <person name="Satake H."/>
            <person name="Nakayama K."/>
        </authorList>
    </citation>
    <scope>NUCLEOTIDE SEQUENCE</scope>
</reference>
<gene>
    <name evidence="2" type="ORF">Tci_343161</name>
</gene>
<sequence length="241" mass="28418">MTDNEVVMSEQEESNHAHTQNIKHFEEKDDVDKWLNAEIAKHMNMQGVENIEDALISIIKTIRKEMKDDIMKGQFEASTASISNETSSSNEEDKDDNNTSLPHHETLRRWICFHDHERQTVKGSHMGFVDFLQQKCQQNYKETNETWYDKGYEEDELWRSGDEKTNYNPPYVNVKTLEVNKYSFNEGRSFIYITDREDEALTLGRVNGARFKAMIRKELEGNKYVHEETKNEHESNLKTRE</sequence>
<accession>A0A699HA87</accession>
<dbReference type="EMBL" id="BKCJ010125178">
    <property type="protein sequence ID" value="GEX71186.1"/>
    <property type="molecule type" value="Genomic_DNA"/>
</dbReference>
<protein>
    <submittedName>
        <fullName evidence="2">Uncharacterized protein</fullName>
    </submittedName>
</protein>
<feature type="region of interest" description="Disordered" evidence="1">
    <location>
        <begin position="77"/>
        <end position="101"/>
    </location>
</feature>
<name>A0A699HA87_TANCI</name>
<proteinExistence type="predicted"/>
<organism evidence="2">
    <name type="scientific">Tanacetum cinerariifolium</name>
    <name type="common">Dalmatian daisy</name>
    <name type="synonym">Chrysanthemum cinerariifolium</name>
    <dbReference type="NCBI Taxonomy" id="118510"/>
    <lineage>
        <taxon>Eukaryota</taxon>
        <taxon>Viridiplantae</taxon>
        <taxon>Streptophyta</taxon>
        <taxon>Embryophyta</taxon>
        <taxon>Tracheophyta</taxon>
        <taxon>Spermatophyta</taxon>
        <taxon>Magnoliopsida</taxon>
        <taxon>eudicotyledons</taxon>
        <taxon>Gunneridae</taxon>
        <taxon>Pentapetalae</taxon>
        <taxon>asterids</taxon>
        <taxon>campanulids</taxon>
        <taxon>Asterales</taxon>
        <taxon>Asteraceae</taxon>
        <taxon>Asteroideae</taxon>
        <taxon>Anthemideae</taxon>
        <taxon>Anthemidinae</taxon>
        <taxon>Tanacetum</taxon>
    </lineage>
</organism>
<comment type="caution">
    <text evidence="2">The sequence shown here is derived from an EMBL/GenBank/DDBJ whole genome shotgun (WGS) entry which is preliminary data.</text>
</comment>
<evidence type="ECO:0000313" key="2">
    <source>
        <dbReference type="EMBL" id="GEX71186.1"/>
    </source>
</evidence>
<dbReference type="AlphaFoldDB" id="A0A699HA87"/>